<dbReference type="UniPathway" id="UPA00143"/>
<dbReference type="GO" id="GO:0016567">
    <property type="term" value="P:protein ubiquitination"/>
    <property type="evidence" value="ECO:0007669"/>
    <property type="project" value="UniProtKB-UniPathway"/>
</dbReference>
<name>A0A835UXZ9_VANPL</name>
<protein>
    <recommendedName>
        <fullName evidence="5">At3g05675-like ankyrin-like domain-containing protein</fullName>
    </recommendedName>
</protein>
<dbReference type="OrthoDB" id="1885107at2759"/>
<evidence type="ECO:0000256" key="2">
    <source>
        <dbReference type="ARBA" id="ARBA00004906"/>
    </source>
</evidence>
<evidence type="ECO:0000313" key="8">
    <source>
        <dbReference type="Proteomes" id="UP000636800"/>
    </source>
</evidence>
<evidence type="ECO:0000256" key="3">
    <source>
        <dbReference type="ARBA" id="ARBA00022786"/>
    </source>
</evidence>
<dbReference type="InterPro" id="IPR038920">
    <property type="entry name" value="At3g05675-like"/>
</dbReference>
<evidence type="ECO:0000313" key="6">
    <source>
        <dbReference type="EMBL" id="KAG0450023.1"/>
    </source>
</evidence>
<gene>
    <name evidence="7" type="ORF">HPP92_013431</name>
    <name evidence="6" type="ORF">HPP92_026973</name>
</gene>
<keyword evidence="8" id="KW-1185">Reference proteome</keyword>
<dbReference type="EMBL" id="JADCNL010000006">
    <property type="protein sequence ID" value="KAG0476590.1"/>
    <property type="molecule type" value="Genomic_DNA"/>
</dbReference>
<keyword evidence="3" id="KW-0833">Ubl conjugation pathway</keyword>
<accession>A0A835UXZ9</accession>
<feature type="region of interest" description="Disordered" evidence="4">
    <location>
        <begin position="1"/>
        <end position="20"/>
    </location>
</feature>
<dbReference type="PANTHER" id="PTHR31060:SF6">
    <property type="entry name" value="EXPRESSED PROTEIN"/>
    <property type="match status" value="1"/>
</dbReference>
<evidence type="ECO:0000313" key="7">
    <source>
        <dbReference type="EMBL" id="KAG0476590.1"/>
    </source>
</evidence>
<feature type="compositionally biased region" description="Basic residues" evidence="4">
    <location>
        <begin position="1"/>
        <end position="11"/>
    </location>
</feature>
<evidence type="ECO:0000256" key="4">
    <source>
        <dbReference type="SAM" id="MobiDB-lite"/>
    </source>
</evidence>
<feature type="domain" description="At3g05675-like ankyrin-like" evidence="5">
    <location>
        <begin position="322"/>
        <end position="485"/>
    </location>
</feature>
<dbReference type="InterPro" id="IPR058039">
    <property type="entry name" value="At3g05675-like_ankyrin"/>
</dbReference>
<comment type="function">
    <text evidence="1">May act as a substrate-specific adapter of an E3 ubiquitin-protein ligase complex (CUL3-RBX1-BTB) which mediates the ubiquitination and subsequent proteasomal degradation of target proteins.</text>
</comment>
<dbReference type="AlphaFoldDB" id="A0A835UXZ9"/>
<dbReference type="Pfam" id="PF25553">
    <property type="entry name" value="BTB-POZ_ANK-like"/>
    <property type="match status" value="1"/>
</dbReference>
<reference evidence="8 9" key="1">
    <citation type="journal article" date="2020" name="Nat. Food">
        <title>A phased Vanilla planifolia genome enables genetic improvement of flavour and production.</title>
        <authorList>
            <person name="Hasing T."/>
            <person name="Tang H."/>
            <person name="Brym M."/>
            <person name="Khazi F."/>
            <person name="Huang T."/>
            <person name="Chambers A.H."/>
        </authorList>
    </citation>
    <scope>NUCLEOTIDE SEQUENCE [LARGE SCALE GENOMIC DNA]</scope>
    <source>
        <tissue evidence="7">Leaf</tissue>
    </source>
</reference>
<comment type="pathway">
    <text evidence="2">Protein modification; protein ubiquitination.</text>
</comment>
<sequence>MFAGASKKRQRVGSSDRLSSFPDTCENLSDVTVSISAAISVSRPAGTIVIGGFNDHTTADVLLHLQLDGSPDLSAPDNVGIPDPVLSPSLDLHLHSSSLRRSRYFAARLSDRWLRPDPSSLVAGSSYGISRLTLKVQTAGNCRRPFDAYVTVLQLLYSLDFSATILSVSDALEMLPIALELLFDDCIHACVRFLEAVPWTDEEEEGVLGLVPFLKEEESRDLLARIFPLVPAGDGNSISEEMLFGLILKAIHSHPRVATVKAFVANLLRDYSSLDSVRRVLDRAFLVSLGTMKELLGEYASPDFRVAGDNDETEAFQRLKLHAAVVNARSLFWILERMIELRVADSAAKEWCNQASLASDLQKTFREDAWRNIAPGLPSLVLRCTSRLANEMAAGSILAPRQVRLELVKHWLPVLNVCRETVSPMPSNGHKMLYQDLEESFLQIISTLPICDARDLLQQCLCFSTRNVDDCPHLVLAFNTWFRRANRSQLDDSTASTKRSYEIL</sequence>
<organism evidence="7 8">
    <name type="scientific">Vanilla planifolia</name>
    <name type="common">Vanilla</name>
    <dbReference type="NCBI Taxonomy" id="51239"/>
    <lineage>
        <taxon>Eukaryota</taxon>
        <taxon>Viridiplantae</taxon>
        <taxon>Streptophyta</taxon>
        <taxon>Embryophyta</taxon>
        <taxon>Tracheophyta</taxon>
        <taxon>Spermatophyta</taxon>
        <taxon>Magnoliopsida</taxon>
        <taxon>Liliopsida</taxon>
        <taxon>Asparagales</taxon>
        <taxon>Orchidaceae</taxon>
        <taxon>Vanilloideae</taxon>
        <taxon>Vanilleae</taxon>
        <taxon>Vanilla</taxon>
    </lineage>
</organism>
<evidence type="ECO:0000313" key="9">
    <source>
        <dbReference type="Proteomes" id="UP000639772"/>
    </source>
</evidence>
<dbReference type="Proteomes" id="UP000636800">
    <property type="component" value="Chromosome 6"/>
</dbReference>
<evidence type="ECO:0000259" key="5">
    <source>
        <dbReference type="Pfam" id="PF25553"/>
    </source>
</evidence>
<comment type="caution">
    <text evidence="7">The sequence shown here is derived from an EMBL/GenBank/DDBJ whole genome shotgun (WGS) entry which is preliminary data.</text>
</comment>
<proteinExistence type="predicted"/>
<evidence type="ECO:0000256" key="1">
    <source>
        <dbReference type="ARBA" id="ARBA00002668"/>
    </source>
</evidence>
<dbReference type="EMBL" id="JADCNM010000143">
    <property type="protein sequence ID" value="KAG0450023.1"/>
    <property type="molecule type" value="Genomic_DNA"/>
</dbReference>
<dbReference type="Proteomes" id="UP000639772">
    <property type="component" value="Unassembled WGS sequence"/>
</dbReference>
<dbReference type="PANTHER" id="PTHR31060">
    <property type="entry name" value="OSJNBA0011J08.25 PROTEIN-RELATED"/>
    <property type="match status" value="1"/>
</dbReference>